<dbReference type="PROSITE" id="PS00893">
    <property type="entry name" value="NUDIX_BOX"/>
    <property type="match status" value="1"/>
</dbReference>
<dbReference type="AlphaFoldDB" id="A0A0K1IWM3"/>
<dbReference type="EMBL" id="CP011947">
    <property type="protein sequence ID" value="AKU08839.1"/>
    <property type="molecule type" value="Genomic_DNA"/>
</dbReference>
<dbReference type="InterPro" id="IPR020476">
    <property type="entry name" value="Nudix_hydrolase"/>
</dbReference>
<evidence type="ECO:0000313" key="5">
    <source>
        <dbReference type="Proteomes" id="UP000066124"/>
    </source>
</evidence>
<protein>
    <submittedName>
        <fullName evidence="4">NUDIX hydrolase</fullName>
    </submittedName>
</protein>
<dbReference type="PANTHER" id="PTHR43046">
    <property type="entry name" value="GDP-MANNOSE MANNOSYL HYDROLASE"/>
    <property type="match status" value="1"/>
</dbReference>
<evidence type="ECO:0000259" key="3">
    <source>
        <dbReference type="PROSITE" id="PS51462"/>
    </source>
</evidence>
<dbReference type="InterPro" id="IPR020084">
    <property type="entry name" value="NUDIX_hydrolase_CS"/>
</dbReference>
<dbReference type="Gene3D" id="3.90.79.10">
    <property type="entry name" value="Nucleoside Triphosphate Pyrophosphohydrolase"/>
    <property type="match status" value="1"/>
</dbReference>
<dbReference type="PRINTS" id="PR00502">
    <property type="entry name" value="NUDIXFAMILY"/>
</dbReference>
<keyword evidence="2 4" id="KW-0378">Hydrolase</keyword>
<evidence type="ECO:0000256" key="2">
    <source>
        <dbReference type="ARBA" id="ARBA00022801"/>
    </source>
</evidence>
<gene>
    <name evidence="4" type="ORF">ABY42_14240</name>
</gene>
<reference evidence="5" key="1">
    <citation type="journal article" date="2015" name="J. Biotechnol.">
        <title>Complete genome sequence of Haloferax gibbonsii strain ARA6, a potential producer of polyhydroxyalkanoates and halocins isolated from Araruama, Rio de Janeiro, Brasil.</title>
        <authorList>
            <person name="Pinto L.H."/>
            <person name="D'Alincourt Carvalho-Assef A.P."/>
            <person name="Vieira R.P."/>
            <person name="Clementino M.M."/>
            <person name="Albano R.M."/>
        </authorList>
    </citation>
    <scope>NUCLEOTIDE SEQUENCE [LARGE SCALE GENOMIC DNA]</scope>
    <source>
        <strain evidence="5">ARA6</strain>
    </source>
</reference>
<dbReference type="KEGG" id="hgi:ABY42_14240"/>
<dbReference type="Pfam" id="PF00293">
    <property type="entry name" value="NUDIX"/>
    <property type="match status" value="1"/>
</dbReference>
<dbReference type="CDD" id="cd02883">
    <property type="entry name" value="NUDIX_Hydrolase"/>
    <property type="match status" value="1"/>
</dbReference>
<comment type="cofactor">
    <cofactor evidence="1">
        <name>Mg(2+)</name>
        <dbReference type="ChEBI" id="CHEBI:18420"/>
    </cofactor>
</comment>
<name>A0A0K1IWM3_HALGI</name>
<dbReference type="GeneID" id="25247134"/>
<dbReference type="PATRIC" id="fig|35746.4.peg.3067"/>
<dbReference type="InterPro" id="IPR015797">
    <property type="entry name" value="NUDIX_hydrolase-like_dom_sf"/>
</dbReference>
<proteinExistence type="predicted"/>
<dbReference type="InterPro" id="IPR000086">
    <property type="entry name" value="NUDIX_hydrolase_dom"/>
</dbReference>
<organism evidence="4 5">
    <name type="scientific">Haloferax gibbonsii</name>
    <dbReference type="NCBI Taxonomy" id="35746"/>
    <lineage>
        <taxon>Archaea</taxon>
        <taxon>Methanobacteriati</taxon>
        <taxon>Methanobacteriota</taxon>
        <taxon>Stenosarchaea group</taxon>
        <taxon>Halobacteria</taxon>
        <taxon>Halobacteriales</taxon>
        <taxon>Haloferacaceae</taxon>
        <taxon>Haloferax</taxon>
    </lineage>
</organism>
<feature type="domain" description="Nudix hydrolase" evidence="3">
    <location>
        <begin position="44"/>
        <end position="170"/>
    </location>
</feature>
<sequence>MNPPSDADIDGEWTYDVDGVIRRRNRHDLDAEAFASAVERIEGGLEWGVGALCERERDGAVLLVRQDGQWVLPGGGVEAGETRREALVREVAEETGLDADAGALRVVTEQSFHHGGDAASFRFAIYEATVAGDLTDDPGLEDEAIADVAWFETLPEDTLDRGLIRFLLGR</sequence>
<dbReference type="PROSITE" id="PS51462">
    <property type="entry name" value="NUDIX"/>
    <property type="match status" value="1"/>
</dbReference>
<dbReference type="PANTHER" id="PTHR43046:SF14">
    <property type="entry name" value="MUTT_NUDIX FAMILY PROTEIN"/>
    <property type="match status" value="1"/>
</dbReference>
<dbReference type="GO" id="GO:0016787">
    <property type="term" value="F:hydrolase activity"/>
    <property type="evidence" value="ECO:0007669"/>
    <property type="project" value="UniProtKB-KW"/>
</dbReference>
<accession>A0A0K1IWM3</accession>
<evidence type="ECO:0000313" key="4">
    <source>
        <dbReference type="EMBL" id="AKU08839.1"/>
    </source>
</evidence>
<dbReference type="SUPFAM" id="SSF55811">
    <property type="entry name" value="Nudix"/>
    <property type="match status" value="1"/>
</dbReference>
<dbReference type="Proteomes" id="UP000066124">
    <property type="component" value="Chromosome"/>
</dbReference>
<dbReference type="RefSeq" id="WP_050459804.1">
    <property type="nucleotide sequence ID" value="NZ_CP011947.1"/>
</dbReference>
<evidence type="ECO:0000256" key="1">
    <source>
        <dbReference type="ARBA" id="ARBA00001946"/>
    </source>
</evidence>